<dbReference type="RefSeq" id="WP_379840691.1">
    <property type="nucleotide sequence ID" value="NZ_JBHSMA010000001.1"/>
</dbReference>
<dbReference type="Proteomes" id="UP001596106">
    <property type="component" value="Unassembled WGS sequence"/>
</dbReference>
<dbReference type="EMBL" id="JBHSMA010000001">
    <property type="protein sequence ID" value="MFC5408001.1"/>
    <property type="molecule type" value="Genomic_DNA"/>
</dbReference>
<organism evidence="1 2">
    <name type="scientific">Larkinella bovis</name>
    <dbReference type="NCBI Taxonomy" id="683041"/>
    <lineage>
        <taxon>Bacteria</taxon>
        <taxon>Pseudomonadati</taxon>
        <taxon>Bacteroidota</taxon>
        <taxon>Cytophagia</taxon>
        <taxon>Cytophagales</taxon>
        <taxon>Spirosomataceae</taxon>
        <taxon>Larkinella</taxon>
    </lineage>
</organism>
<protein>
    <submittedName>
        <fullName evidence="1">Uncharacterized protein</fullName>
    </submittedName>
</protein>
<accession>A0ABW0I6G7</accession>
<keyword evidence="2" id="KW-1185">Reference proteome</keyword>
<comment type="caution">
    <text evidence="1">The sequence shown here is derived from an EMBL/GenBank/DDBJ whole genome shotgun (WGS) entry which is preliminary data.</text>
</comment>
<reference evidence="2" key="1">
    <citation type="journal article" date="2019" name="Int. J. Syst. Evol. Microbiol.">
        <title>The Global Catalogue of Microorganisms (GCM) 10K type strain sequencing project: providing services to taxonomists for standard genome sequencing and annotation.</title>
        <authorList>
            <consortium name="The Broad Institute Genomics Platform"/>
            <consortium name="The Broad Institute Genome Sequencing Center for Infectious Disease"/>
            <person name="Wu L."/>
            <person name="Ma J."/>
        </authorList>
    </citation>
    <scope>NUCLEOTIDE SEQUENCE [LARGE SCALE GENOMIC DNA]</scope>
    <source>
        <strain evidence="2">CCUG 55250</strain>
    </source>
</reference>
<sequence length="96" mass="10789">MNDFLHDPETGDLLLRNGDLVVGDATDKHHEDIVIFHKAWNHFDPLIGVGLSKYLLDEGGAPGLTRSIRVELERDGNRVENVLLEPDTITIVARYE</sequence>
<name>A0ABW0I6G7_9BACT</name>
<gene>
    <name evidence="1" type="ORF">ACFPMF_01680</name>
</gene>
<proteinExistence type="predicted"/>
<evidence type="ECO:0000313" key="2">
    <source>
        <dbReference type="Proteomes" id="UP001596106"/>
    </source>
</evidence>
<evidence type="ECO:0000313" key="1">
    <source>
        <dbReference type="EMBL" id="MFC5408001.1"/>
    </source>
</evidence>